<accession>A0ABZ0L9S8</accession>
<keyword evidence="2" id="KW-1185">Reference proteome</keyword>
<evidence type="ECO:0000313" key="2">
    <source>
        <dbReference type="Proteomes" id="UP001303902"/>
    </source>
</evidence>
<reference evidence="1 2" key="1">
    <citation type="submission" date="2023-06" db="EMBL/GenBank/DDBJ databases">
        <title>Sporosarcina sp. nov., isolated from Korean tranditional fermented seafood 'Jeotgal'.</title>
        <authorList>
            <person name="Yang A.I."/>
            <person name="Shin N.-R."/>
        </authorList>
    </citation>
    <scope>NUCLEOTIDE SEQUENCE [LARGE SCALE GENOMIC DNA]</scope>
    <source>
        <strain evidence="1 2">T2O-4</strain>
    </source>
</reference>
<organism evidence="1 2">
    <name type="scientific">Sporosarcina oncorhynchi</name>
    <dbReference type="NCBI Taxonomy" id="3056444"/>
    <lineage>
        <taxon>Bacteria</taxon>
        <taxon>Bacillati</taxon>
        <taxon>Bacillota</taxon>
        <taxon>Bacilli</taxon>
        <taxon>Bacillales</taxon>
        <taxon>Caryophanaceae</taxon>
        <taxon>Sporosarcina</taxon>
    </lineage>
</organism>
<name>A0ABZ0L9S8_9BACL</name>
<dbReference type="SUPFAM" id="SSF56059">
    <property type="entry name" value="Glutathione synthetase ATP-binding domain-like"/>
    <property type="match status" value="1"/>
</dbReference>
<evidence type="ECO:0000313" key="1">
    <source>
        <dbReference type="EMBL" id="WOV89027.1"/>
    </source>
</evidence>
<proteinExistence type="predicted"/>
<dbReference type="Gene3D" id="3.30.470.20">
    <property type="entry name" value="ATP-grasp fold, B domain"/>
    <property type="match status" value="1"/>
</dbReference>
<gene>
    <name evidence="1" type="ORF">QWT69_07955</name>
</gene>
<sequence length="432" mass="49263">MTITRGRFGHYKLLKNTKRLSPHVPDIHVYSESVLTSLLNNLQPLFIRPLLGPELIRIIKSGETYNLVVNDNEPIVTDRKSIVPCLIKQLHPKKTYIIQVNPTISYTPCRTFYTLQRKREGANWKTVHKTVQDTECTPRYMNFLIHWKLNRFLLAVAGKLGDAFVGCHTMVLEIGYAEGAFFLYDTILHERNSKWSQYQSFIRSRTIRPFMPHTDLCTKSTLKAFLRNYGKAIIKPAVGQQGKGIVKITIMPSGDFEVQKRNNLSTYKTFDALFQSIHSLHLSREDYIIQYYIALGIVDGCPFDVRVITQFDEEYGWIATGKLVKVAAPGYFITNRAQKLLAVEEVLSVPDSHIEQVCINGSIALSAQLNNLSIIGFDIGVEEGGKVWVIEANHVPSIAMFHNFGNNEMHTKITQFIGKRRRSLSENRKEEG</sequence>
<dbReference type="RefSeq" id="WP_317970683.1">
    <property type="nucleotide sequence ID" value="NZ_CP129118.1"/>
</dbReference>
<dbReference type="Proteomes" id="UP001303902">
    <property type="component" value="Chromosome"/>
</dbReference>
<dbReference type="Pfam" id="PF14398">
    <property type="entry name" value="ATPgrasp_YheCD"/>
    <property type="match status" value="1"/>
</dbReference>
<protein>
    <submittedName>
        <fullName evidence="1">YheC/YheD family protein</fullName>
    </submittedName>
</protein>
<dbReference type="EMBL" id="CP129118">
    <property type="protein sequence ID" value="WOV89027.1"/>
    <property type="molecule type" value="Genomic_DNA"/>
</dbReference>
<dbReference type="InterPro" id="IPR026838">
    <property type="entry name" value="YheC/D"/>
</dbReference>